<protein>
    <submittedName>
        <fullName evidence="2">Oidioi.mRNA.OKI2018_I69.chr2.g6877.t1.cds</fullName>
    </submittedName>
</protein>
<feature type="region of interest" description="Disordered" evidence="1">
    <location>
        <begin position="19"/>
        <end position="52"/>
    </location>
</feature>
<feature type="region of interest" description="Disordered" evidence="1">
    <location>
        <begin position="228"/>
        <end position="343"/>
    </location>
</feature>
<dbReference type="InterPro" id="IPR053234">
    <property type="entry name" value="RPM1_Interactor"/>
</dbReference>
<sequence length="416" mass="47480">MANSNSDNELEMEVIKEARLEKESIVEPQKSVDLKDSDEDSDEQDSDDDEDILTTGTVVKEADILIHPRGGCPIHPFRKTFKEKKVIAKNEKFCEKCFCYICDIEASKCDYWTDAKVRHCNAYHTKDGLWRFIREKYKERKAKKENLLAIKRDLHEQRKRKRPETSKAASVIDLADLEEKMKKLEEVRVQKEKERLKRKEEERQQKIQNQEAFTYQTHEAFEAYESTAPPAAGVTLNDTETLPDFSKTQPAKPKIQMKINFSKSLGQSSEQIDQDDNDGLTDPSAPKKKRPEEKSSEESPEKSIALARVRNASGKSGEYSDLPHTAVALPEDQLKPAGSGLSNSSLSHLQQWLASTKHNANLELKKAQENLKAIEAPGRSTAHFKSSAVFDSREFMMRRKTQAKRMSQKVSYVDSI</sequence>
<evidence type="ECO:0000313" key="2">
    <source>
        <dbReference type="EMBL" id="CAG5112690.1"/>
    </source>
</evidence>
<evidence type="ECO:0000313" key="3">
    <source>
        <dbReference type="Proteomes" id="UP001158576"/>
    </source>
</evidence>
<gene>
    <name evidence="2" type="ORF">OKIOD_LOCUS15642</name>
</gene>
<keyword evidence="3" id="KW-1185">Reference proteome</keyword>
<dbReference type="PANTHER" id="PTHR33443">
    <property type="entry name" value="ZGC:112980"/>
    <property type="match status" value="1"/>
</dbReference>
<dbReference type="EMBL" id="OU015567">
    <property type="protein sequence ID" value="CAG5112690.1"/>
    <property type="molecule type" value="Genomic_DNA"/>
</dbReference>
<feature type="compositionally biased region" description="Basic and acidic residues" evidence="1">
    <location>
        <begin position="19"/>
        <end position="35"/>
    </location>
</feature>
<name>A0ABN7T974_OIKDI</name>
<feature type="compositionally biased region" description="Basic and acidic residues" evidence="1">
    <location>
        <begin position="290"/>
        <end position="301"/>
    </location>
</feature>
<feature type="compositionally biased region" description="Basic and acidic residues" evidence="1">
    <location>
        <begin position="193"/>
        <end position="205"/>
    </location>
</feature>
<evidence type="ECO:0000256" key="1">
    <source>
        <dbReference type="SAM" id="MobiDB-lite"/>
    </source>
</evidence>
<accession>A0ABN7T974</accession>
<feature type="compositionally biased region" description="Acidic residues" evidence="1">
    <location>
        <begin position="36"/>
        <end position="52"/>
    </location>
</feature>
<proteinExistence type="predicted"/>
<organism evidence="2 3">
    <name type="scientific">Oikopleura dioica</name>
    <name type="common">Tunicate</name>
    <dbReference type="NCBI Taxonomy" id="34765"/>
    <lineage>
        <taxon>Eukaryota</taxon>
        <taxon>Metazoa</taxon>
        <taxon>Chordata</taxon>
        <taxon>Tunicata</taxon>
        <taxon>Appendicularia</taxon>
        <taxon>Copelata</taxon>
        <taxon>Oikopleuridae</taxon>
        <taxon>Oikopleura</taxon>
    </lineage>
</organism>
<feature type="region of interest" description="Disordered" evidence="1">
    <location>
        <begin position="193"/>
        <end position="214"/>
    </location>
</feature>
<feature type="compositionally biased region" description="Polar residues" evidence="1">
    <location>
        <begin position="259"/>
        <end position="271"/>
    </location>
</feature>
<dbReference type="PANTHER" id="PTHR33443:SF30">
    <property type="entry name" value="SARCOSINE DEHYDROGENASE-2C PROTEIN"/>
    <property type="match status" value="1"/>
</dbReference>
<reference evidence="2 3" key="1">
    <citation type="submission" date="2021-04" db="EMBL/GenBank/DDBJ databases">
        <authorList>
            <person name="Bliznina A."/>
        </authorList>
    </citation>
    <scope>NUCLEOTIDE SEQUENCE [LARGE SCALE GENOMIC DNA]</scope>
</reference>
<dbReference type="Proteomes" id="UP001158576">
    <property type="component" value="Chromosome 2"/>
</dbReference>